<dbReference type="AlphaFoldDB" id="A0A0K2JEZ0"/>
<accession>A0A0K2JEZ0</accession>
<gene>
    <name evidence="1" type="ORF">SKUN_00235</name>
</gene>
<evidence type="ECO:0000313" key="1">
    <source>
        <dbReference type="EMBL" id="ALA97155.1"/>
    </source>
</evidence>
<dbReference type="Proteomes" id="UP000062963">
    <property type="component" value="Chromosome"/>
</dbReference>
<organism evidence="1 2">
    <name type="scientific">Spiroplasma kunkelii CR2-3x</name>
    <dbReference type="NCBI Taxonomy" id="273035"/>
    <lineage>
        <taxon>Bacteria</taxon>
        <taxon>Bacillati</taxon>
        <taxon>Mycoplasmatota</taxon>
        <taxon>Mollicutes</taxon>
        <taxon>Entomoplasmatales</taxon>
        <taxon>Spiroplasmataceae</taxon>
        <taxon>Spiroplasma</taxon>
    </lineage>
</organism>
<evidence type="ECO:0000313" key="2">
    <source>
        <dbReference type="Proteomes" id="UP000062963"/>
    </source>
</evidence>
<dbReference type="RefSeq" id="WP_053390499.1">
    <property type="nucleotide sequence ID" value="NZ_CP010899.1"/>
</dbReference>
<sequence>MSIFDKNENERYAYFLTNFKEILADWVVMINDKFIKSSLDNSSTKLFGMNVDKAILFFDINLDANNELHELGIIKESYSIDLTNDLDLNLGKKINKKNEGKNYDLIYNQIDNFFIEDSELLKFCEYTLNITNLSMETNGPTISALNNYKSVAFNSYPTKIYELLDWFGIEIVDTINNGLKVKRFGVKDNSTGINSKIRRKPRLMSNKNLKNIDNDDNKINKEIIFTEYFANNGNISAKLIALNKLLPLLEEKRAEIKDFNPKLEYDIFSFLQHTKYRNSLTYQEDSEAEKRLDKVFKKAVLSLYLLDIA</sequence>
<dbReference type="PATRIC" id="fig|273035.7.peg.278"/>
<dbReference type="STRING" id="273035.SKUN_00235"/>
<dbReference type="OrthoDB" id="388256at2"/>
<proteinExistence type="predicted"/>
<reference evidence="1 2" key="1">
    <citation type="journal article" date="2015" name="Genome Announc.">
        <title>Complete Genome Sequence of Spiroplasma kunkelii Strain CR2-3x, Causal Agent of Corn Stunt Disease in Zea mays L.</title>
        <authorList>
            <person name="Davis R.E."/>
            <person name="Shao J."/>
            <person name="Dally E.L."/>
            <person name="Zhao Y."/>
            <person name="Gasparich G.E."/>
            <person name="Gaynor B.J."/>
            <person name="Athey J.C."/>
            <person name="Harrison N.A."/>
            <person name="Donofrio N."/>
        </authorList>
    </citation>
    <scope>NUCLEOTIDE SEQUENCE [LARGE SCALE GENOMIC DNA]</scope>
    <source>
        <strain evidence="1 2">CR2-3x</strain>
    </source>
</reference>
<dbReference type="KEGG" id="skn:SKUN_00235"/>
<name>A0A0K2JEZ0_SPIKU</name>
<protein>
    <submittedName>
        <fullName evidence="1">Uncharacterized protein</fullName>
    </submittedName>
</protein>
<dbReference type="EMBL" id="CP010899">
    <property type="protein sequence ID" value="ALA97155.1"/>
    <property type="molecule type" value="Genomic_DNA"/>
</dbReference>
<keyword evidence="2" id="KW-1185">Reference proteome</keyword>